<proteinExistence type="predicted"/>
<name>A0A6J6WUA3_9ZZZZ</name>
<dbReference type="EMBL" id="CAFAAI010000013">
    <property type="protein sequence ID" value="CAB4787719.1"/>
    <property type="molecule type" value="Genomic_DNA"/>
</dbReference>
<reference evidence="1" key="1">
    <citation type="submission" date="2020-05" db="EMBL/GenBank/DDBJ databases">
        <authorList>
            <person name="Chiriac C."/>
            <person name="Salcher M."/>
            <person name="Ghai R."/>
            <person name="Kavagutti S V."/>
        </authorList>
    </citation>
    <scope>NUCLEOTIDE SEQUENCE</scope>
</reference>
<protein>
    <submittedName>
        <fullName evidence="1">Unannotated protein</fullName>
    </submittedName>
</protein>
<gene>
    <name evidence="1" type="ORF">UFOPK2992_00173</name>
</gene>
<organism evidence="1">
    <name type="scientific">freshwater metagenome</name>
    <dbReference type="NCBI Taxonomy" id="449393"/>
    <lineage>
        <taxon>unclassified sequences</taxon>
        <taxon>metagenomes</taxon>
        <taxon>ecological metagenomes</taxon>
    </lineage>
</organism>
<accession>A0A6J6WUA3</accession>
<sequence>MQQLEHFIEARRVRSARGANREGALEARQHAAAEQRFACTHPVAVALHCVDLAVVSDVAIRMRQCPTWERVGTEAAVHQGQRTLDALVAEVGEEHRQLRRGEHALIDHCPARQRREIRCLLGSKLVLDSLASYEQLAIKIEATGRAGAGVGVGNEQLTNDRHHLASTCTKARRIDWHSAPAKGA</sequence>
<dbReference type="AlphaFoldDB" id="A0A6J6WUA3"/>
<evidence type="ECO:0000313" key="1">
    <source>
        <dbReference type="EMBL" id="CAB4787719.1"/>
    </source>
</evidence>